<feature type="region of interest" description="Disordered" evidence="2">
    <location>
        <begin position="96"/>
        <end position="127"/>
    </location>
</feature>
<feature type="compositionally biased region" description="Basic and acidic residues" evidence="2">
    <location>
        <begin position="923"/>
        <end position="949"/>
    </location>
</feature>
<protein>
    <recommendedName>
        <fullName evidence="5">Centrobin</fullName>
    </recommendedName>
</protein>
<feature type="coiled-coil region" evidence="1">
    <location>
        <begin position="451"/>
        <end position="580"/>
    </location>
</feature>
<feature type="region of interest" description="Disordered" evidence="2">
    <location>
        <begin position="842"/>
        <end position="887"/>
    </location>
</feature>
<evidence type="ECO:0000256" key="1">
    <source>
        <dbReference type="SAM" id="Coils"/>
    </source>
</evidence>
<organism evidence="3 4">
    <name type="scientific">Plutella xylostella</name>
    <name type="common">Diamondback moth</name>
    <name type="synonym">Plutella maculipennis</name>
    <dbReference type="NCBI Taxonomy" id="51655"/>
    <lineage>
        <taxon>Eukaryota</taxon>
        <taxon>Metazoa</taxon>
        <taxon>Ecdysozoa</taxon>
        <taxon>Arthropoda</taxon>
        <taxon>Hexapoda</taxon>
        <taxon>Insecta</taxon>
        <taxon>Pterygota</taxon>
        <taxon>Neoptera</taxon>
        <taxon>Endopterygota</taxon>
        <taxon>Lepidoptera</taxon>
        <taxon>Glossata</taxon>
        <taxon>Ditrysia</taxon>
        <taxon>Yponomeutoidea</taxon>
        <taxon>Plutellidae</taxon>
        <taxon>Plutella</taxon>
    </lineage>
</organism>
<gene>
    <name evidence="3" type="ORF">JYU34_004179</name>
</gene>
<dbReference type="Proteomes" id="UP000823941">
    <property type="component" value="Chromosome 6"/>
</dbReference>
<feature type="compositionally biased region" description="Basic residues" evidence="2">
    <location>
        <begin position="103"/>
        <end position="116"/>
    </location>
</feature>
<dbReference type="EMBL" id="JAHIBW010000006">
    <property type="protein sequence ID" value="KAG7309687.1"/>
    <property type="molecule type" value="Genomic_DNA"/>
</dbReference>
<reference evidence="3 4" key="1">
    <citation type="submission" date="2021-06" db="EMBL/GenBank/DDBJ databases">
        <title>A haploid diamondback moth (Plutella xylostella L.) genome assembly resolves 31 chromosomes and identifies a diamide resistance mutation.</title>
        <authorList>
            <person name="Ward C.M."/>
            <person name="Perry K.D."/>
            <person name="Baker G."/>
            <person name="Powis K."/>
            <person name="Heckel D.G."/>
            <person name="Baxter S.W."/>
        </authorList>
    </citation>
    <scope>NUCLEOTIDE SEQUENCE [LARGE SCALE GENOMIC DNA]</scope>
    <source>
        <strain evidence="3 4">LV</strain>
        <tissue evidence="3">Single pupa</tissue>
    </source>
</reference>
<keyword evidence="1" id="KW-0175">Coiled coil</keyword>
<feature type="compositionally biased region" description="Polar residues" evidence="2">
    <location>
        <begin position="314"/>
        <end position="336"/>
    </location>
</feature>
<evidence type="ECO:0000256" key="2">
    <source>
        <dbReference type="SAM" id="MobiDB-lite"/>
    </source>
</evidence>
<dbReference type="PANTHER" id="PTHR34439">
    <property type="entry name" value="CENTROBIN"/>
    <property type="match status" value="1"/>
</dbReference>
<feature type="region of interest" description="Disordered" evidence="2">
    <location>
        <begin position="915"/>
        <end position="965"/>
    </location>
</feature>
<evidence type="ECO:0000313" key="3">
    <source>
        <dbReference type="EMBL" id="KAG7309687.1"/>
    </source>
</evidence>
<comment type="caution">
    <text evidence="3">The sequence shown here is derived from an EMBL/GenBank/DDBJ whole genome shotgun (WGS) entry which is preliminary data.</text>
</comment>
<dbReference type="InterPro" id="IPR038923">
    <property type="entry name" value="Centrobin"/>
</dbReference>
<feature type="compositionally biased region" description="Low complexity" evidence="2">
    <location>
        <begin position="859"/>
        <end position="874"/>
    </location>
</feature>
<feature type="compositionally biased region" description="Polar residues" evidence="2">
    <location>
        <begin position="274"/>
        <end position="301"/>
    </location>
</feature>
<feature type="region of interest" description="Disordered" evidence="2">
    <location>
        <begin position="268"/>
        <end position="336"/>
    </location>
</feature>
<evidence type="ECO:0000313" key="4">
    <source>
        <dbReference type="Proteomes" id="UP000823941"/>
    </source>
</evidence>
<evidence type="ECO:0008006" key="5">
    <source>
        <dbReference type="Google" id="ProtNLM"/>
    </source>
</evidence>
<feature type="region of interest" description="Disordered" evidence="2">
    <location>
        <begin position="146"/>
        <end position="169"/>
    </location>
</feature>
<feature type="coiled-coil region" evidence="1">
    <location>
        <begin position="690"/>
        <end position="809"/>
    </location>
</feature>
<name>A0ABQ7QXB6_PLUXY</name>
<dbReference type="PANTHER" id="PTHR34439:SF1">
    <property type="entry name" value="CENTROBIN"/>
    <property type="match status" value="1"/>
</dbReference>
<proteinExistence type="predicted"/>
<keyword evidence="4" id="KW-1185">Reference proteome</keyword>
<sequence length="965" mass="110220">MSETDDTDVLLLIPPNFFLVPSSGSEDSLLESSRTVVHKPQSCTAQVIGKLVNQVYSLENRLESLELSTASDSVSSLGPHSRFRTLQLSESFDSSDRKYSTFPRRRRRKNLTKHRKQDTSFTSLESASTYGKHIPPLKFECTESAKLQDSTVDESPSMDGDLSSIVSTPNKNNDKLLLHEIDEFLTKVDTYESPDSKLKKSESNYSPENVIKAAGDYLTQQLDAQNNYEEVTLPSGRVVPSSVLDKYIYLVKNNAISSTQVDRPAAGNNILHASDTNGIKSESNSKPCYETTKSSMESKSPSARKLTFPDTNKDVQPTSTPKRPQATTNYLDTFRPSSNKIYDRASKVLEQYKAQSMNRGNQNASANTSYALSPKKEEFKVPKRPSNVERHYNYENQRSFDPYKPIEMREGPKLGMMQSKFLDTIDTDLLSLTDLWGEKKDGGGRVDSDKLEEERLKREHCETLIQELQKKLLDQQERLAVAIKVDRSKDAAISKLKEAWLRLTTGLDRAEERHRSALDKMNREVENFKVVADESQKKTNHFEAELYKALDLAHDYQEKCKKLAKEKEQLQENMDKALACKDEVIDGKSKEIEVLKENYEAVMRLNKQSTECVKNVDEALEKEKHEHEATKNKMAELSRKLQTTQDETELVRQERDLVREKVNEERARGNILERQLADKQNLCSELMKKSDMQDSEIKSLRRQLETQKNDLKSYYQKQLENAVLAKLQEFQVQLDSAERDLAGESRSKEDAIVHTFNKQMERIEEQHKLEINVLEEKHKEEIKLYRLQLAQASEKISLLESKLDSYRRRRGQIANELHSVMEAQWRQALRILTHASTADLTRNDTVSTPDCRDYPPPLQMSSLSQSSGREPVGRAAGGREAGGRDARAAARRDLFEGLSDNELQQYVKMLLTKPASFDASSETQKDLDSSQKDVNEEPTSDRPDKDRREKMSRRTLSLSKPPWKS</sequence>
<feature type="coiled-coil region" evidence="1">
    <location>
        <begin position="613"/>
        <end position="654"/>
    </location>
</feature>
<accession>A0ABQ7QXB6</accession>